<name>A0A830HI20_9CHLO</name>
<dbReference type="PANTHER" id="PTHR48104:SF30">
    <property type="entry name" value="METACASPASE-1"/>
    <property type="match status" value="1"/>
</dbReference>
<dbReference type="GO" id="GO:0005737">
    <property type="term" value="C:cytoplasm"/>
    <property type="evidence" value="ECO:0007669"/>
    <property type="project" value="TreeGrafter"/>
</dbReference>
<evidence type="ECO:0000313" key="4">
    <source>
        <dbReference type="Proteomes" id="UP000660262"/>
    </source>
</evidence>
<evidence type="ECO:0000256" key="1">
    <source>
        <dbReference type="ARBA" id="ARBA00009005"/>
    </source>
</evidence>
<dbReference type="InterPro" id="IPR050452">
    <property type="entry name" value="Metacaspase"/>
</dbReference>
<dbReference type="OrthoDB" id="3223806at2759"/>
<dbReference type="PANTHER" id="PTHR48104">
    <property type="entry name" value="METACASPASE-4"/>
    <property type="match status" value="1"/>
</dbReference>
<protein>
    <recommendedName>
        <fullName evidence="2">Peptidase C14 caspase domain-containing protein</fullName>
    </recommendedName>
</protein>
<feature type="domain" description="Peptidase C14 caspase" evidence="2">
    <location>
        <begin position="75"/>
        <end position="311"/>
    </location>
</feature>
<accession>A0A830HI20</accession>
<dbReference type="GO" id="GO:0004197">
    <property type="term" value="F:cysteine-type endopeptidase activity"/>
    <property type="evidence" value="ECO:0007669"/>
    <property type="project" value="InterPro"/>
</dbReference>
<organism evidence="3 4">
    <name type="scientific">Pycnococcus provasolii</name>
    <dbReference type="NCBI Taxonomy" id="41880"/>
    <lineage>
        <taxon>Eukaryota</taxon>
        <taxon>Viridiplantae</taxon>
        <taxon>Chlorophyta</taxon>
        <taxon>Pseudoscourfieldiophyceae</taxon>
        <taxon>Pseudoscourfieldiales</taxon>
        <taxon>Pycnococcaceae</taxon>
        <taxon>Pycnococcus</taxon>
    </lineage>
</organism>
<dbReference type="EMBL" id="BNJQ01000015">
    <property type="protein sequence ID" value="GHP06976.1"/>
    <property type="molecule type" value="Genomic_DNA"/>
</dbReference>
<proteinExistence type="inferred from homology"/>
<comment type="caution">
    <text evidence="3">The sequence shown here is derived from an EMBL/GenBank/DDBJ whole genome shotgun (WGS) entry which is preliminary data.</text>
</comment>
<reference evidence="3" key="1">
    <citation type="submission" date="2020-10" db="EMBL/GenBank/DDBJ databases">
        <title>Unveiling of a novel bifunctional photoreceptor, Dualchrome1, isolated from a cosmopolitan green alga.</title>
        <authorList>
            <person name="Suzuki S."/>
            <person name="Kawachi M."/>
        </authorList>
    </citation>
    <scope>NUCLEOTIDE SEQUENCE</scope>
    <source>
        <strain evidence="3">NIES 2893</strain>
    </source>
</reference>
<evidence type="ECO:0000313" key="3">
    <source>
        <dbReference type="EMBL" id="GHP06976.1"/>
    </source>
</evidence>
<evidence type="ECO:0000259" key="2">
    <source>
        <dbReference type="Pfam" id="PF00656"/>
    </source>
</evidence>
<comment type="similarity">
    <text evidence="1">Belongs to the peptidase C14B family.</text>
</comment>
<dbReference type="Gene3D" id="3.40.50.12660">
    <property type="match status" value="1"/>
</dbReference>
<dbReference type="AlphaFoldDB" id="A0A830HI20"/>
<dbReference type="Proteomes" id="UP000660262">
    <property type="component" value="Unassembled WGS sequence"/>
</dbReference>
<dbReference type="Pfam" id="PF00656">
    <property type="entry name" value="Peptidase_C14"/>
    <property type="match status" value="1"/>
</dbReference>
<keyword evidence="4" id="KW-1185">Reference proteome</keyword>
<gene>
    <name evidence="3" type="ORF">PPROV_000572000</name>
</gene>
<dbReference type="InterPro" id="IPR011600">
    <property type="entry name" value="Pept_C14_caspase"/>
</dbReference>
<dbReference type="GO" id="GO:0006508">
    <property type="term" value="P:proteolysis"/>
    <property type="evidence" value="ECO:0007669"/>
    <property type="project" value="InterPro"/>
</dbReference>
<sequence length="388" mass="40637">MATTYACPHCQAHVAVPAGTPQVTCGACRNVFAVGAAPPPPPMPMPMPVATGAMPMMPPGNMGAPPPPPQQQPQRRKALIVGINYVGQRGELGGCCNDANCLQHLFTTKFGLPQENIVRLTDDEHGRRDRNFMPTRQNIINGMRWLVSDVRPGDTLFFTYSGHGGSQQAGFMSDERDGANETLCPLDYSRAGEIIDDEINAILVAPLPPGARLLAIVDACHSGTVLDLPFITSHTRHRGQWEDQRGRVYKGTRGGEAVCISGCADDQTSADSSALSQSVNTGVMTFAFISAVEAGSRTWGEVLYNMHTKIHGNQDPSGGGRPGGMFGGGGMGPMMGMMAGGGIAGMLLAGLAGGMDGGGGGGSGGRGFSQIPHFSASEPFDLNRPFVI</sequence>